<reference evidence="2 3" key="1">
    <citation type="submission" date="2021-03" db="EMBL/GenBank/DDBJ databases">
        <title>Flavobacterium Flabelliformis Sp. Nov. And Flavobacterium Geliluteum Sp. Nov., Two Novel Multidrug Resistant Psychrophilic Species Isolated From Antarctica.</title>
        <authorList>
            <person name="Kralova S."/>
            <person name="Busse H.J."/>
            <person name="Bezdicek M."/>
            <person name="Nykrynova M."/>
            <person name="Kroupova E."/>
            <person name="Krsek D."/>
            <person name="Sedlacek I."/>
        </authorList>
    </citation>
    <scope>NUCLEOTIDE SEQUENCE [LARGE SCALE GENOMIC DNA]</scope>
    <source>
        <strain evidence="2 3">P7388</strain>
    </source>
</reference>
<evidence type="ECO:0000256" key="1">
    <source>
        <dbReference type="SAM" id="Phobius"/>
    </source>
</evidence>
<organism evidence="2 3">
    <name type="scientific">Flavobacterium geliluteum</name>
    <dbReference type="NCBI Taxonomy" id="2816120"/>
    <lineage>
        <taxon>Bacteria</taxon>
        <taxon>Pseudomonadati</taxon>
        <taxon>Bacteroidota</taxon>
        <taxon>Flavobacteriia</taxon>
        <taxon>Flavobacteriales</taxon>
        <taxon>Flavobacteriaceae</taxon>
        <taxon>Flavobacterium</taxon>
    </lineage>
</organism>
<sequence length="112" mass="12759">METYNTESRVIVNQLHQYASQLMVRENKSAYQAKAALVDKGIRPENARILVENLENQLREVKYERARKNMIFGVIWFASGTIATVSGIGLIFWGAILFGSLQFYRGVINMNS</sequence>
<accession>A0A941AX94</accession>
<keyword evidence="3" id="KW-1185">Reference proteome</keyword>
<dbReference type="Proteomes" id="UP000675047">
    <property type="component" value="Unassembled WGS sequence"/>
</dbReference>
<comment type="caution">
    <text evidence="2">The sequence shown here is derived from an EMBL/GenBank/DDBJ whole genome shotgun (WGS) entry which is preliminary data.</text>
</comment>
<proteinExistence type="predicted"/>
<keyword evidence="1" id="KW-1133">Transmembrane helix</keyword>
<dbReference type="AlphaFoldDB" id="A0A941AX94"/>
<feature type="transmembrane region" description="Helical" evidence="1">
    <location>
        <begin position="71"/>
        <end position="96"/>
    </location>
</feature>
<keyword evidence="1" id="KW-0472">Membrane</keyword>
<evidence type="ECO:0000313" key="3">
    <source>
        <dbReference type="Proteomes" id="UP000675047"/>
    </source>
</evidence>
<name>A0A941AX94_9FLAO</name>
<evidence type="ECO:0000313" key="2">
    <source>
        <dbReference type="EMBL" id="MBP4138880.1"/>
    </source>
</evidence>
<gene>
    <name evidence="2" type="ORF">J3495_12380</name>
</gene>
<dbReference type="RefSeq" id="WP_210666866.1">
    <property type="nucleotide sequence ID" value="NZ_JAGFBV010000019.1"/>
</dbReference>
<dbReference type="EMBL" id="JAGFBV010000019">
    <property type="protein sequence ID" value="MBP4138880.1"/>
    <property type="molecule type" value="Genomic_DNA"/>
</dbReference>
<keyword evidence="1" id="KW-0812">Transmembrane</keyword>
<protein>
    <submittedName>
        <fullName evidence="2">Uncharacterized protein</fullName>
    </submittedName>
</protein>